<dbReference type="InterPro" id="IPR007492">
    <property type="entry name" value="LytTR_DNA-bd_dom"/>
</dbReference>
<reference evidence="2 3" key="1">
    <citation type="journal article" date="2018" name="J. Microbiol.">
        <title>Salicibibacter kimchii gen. nov., sp. nov., a moderately halophilic and alkalitolerant bacterium in the family Bacillaceae, isolated from kimchi.</title>
        <authorList>
            <person name="Jang J.Y."/>
            <person name="Oh Y.J."/>
            <person name="Lim S.K."/>
            <person name="Park H.K."/>
            <person name="Lee C."/>
            <person name="Kim J.Y."/>
            <person name="Lee M.A."/>
            <person name="Choi H.J."/>
        </authorList>
    </citation>
    <scope>NUCLEOTIDE SEQUENCE [LARGE SCALE GENOMIC DNA]</scope>
    <source>
        <strain evidence="2 3">NKC1-1</strain>
    </source>
</reference>
<keyword evidence="3" id="KW-1185">Reference proteome</keyword>
<dbReference type="Pfam" id="PF04397">
    <property type="entry name" value="LytTR"/>
    <property type="match status" value="1"/>
</dbReference>
<dbReference type="SUPFAM" id="SSF52540">
    <property type="entry name" value="P-loop containing nucleoside triphosphate hydrolases"/>
    <property type="match status" value="1"/>
</dbReference>
<sequence length="325" mass="37846">MSLKIQTSAVISGNNIQLPDIDLAVERGEPVSIQGDIDWLESFHSVFLQSSPFFSTQTINHDSKNRFVFLQSDGLYIRLTPRQLIRFWKKLYGQSIEEEDMLNICDLSHVANKRIKRLTAMEQRRLHYARCLIMPSEVCLFDQPILHADRQTKHTFYNLLDHLTDRFVLLTTTSLEEAVQLGRPYRLSERGLNAINNSDDHSAAVHIEPEATPIKIEKITAKVEDKYILFDPLEIDYVESHDGQSWLYVNSETFASPMPLKELEQRLRPFGFFRCHRSYIVNLQRVREVIIWSKNSYSLSLDDRHKSSVPLSKGKYTTLKEMLRM</sequence>
<dbReference type="InterPro" id="IPR027417">
    <property type="entry name" value="P-loop_NTPase"/>
</dbReference>
<evidence type="ECO:0000313" key="3">
    <source>
        <dbReference type="Proteomes" id="UP000252100"/>
    </source>
</evidence>
<dbReference type="InterPro" id="IPR012046">
    <property type="entry name" value="LytTR_ABC"/>
</dbReference>
<dbReference type="AlphaFoldDB" id="A0A345C1Q1"/>
<protein>
    <submittedName>
        <fullName evidence="2">Response regulator</fullName>
    </submittedName>
</protein>
<dbReference type="PROSITE" id="PS50930">
    <property type="entry name" value="HTH_LYTTR"/>
    <property type="match status" value="1"/>
</dbReference>
<dbReference type="KEGG" id="rue:DT065_14760"/>
<dbReference type="SMART" id="SM00850">
    <property type="entry name" value="LytTR"/>
    <property type="match status" value="1"/>
</dbReference>
<dbReference type="PANTHER" id="PTHR37299:SF1">
    <property type="entry name" value="STAGE 0 SPORULATION PROTEIN A HOMOLOG"/>
    <property type="match status" value="1"/>
</dbReference>
<proteinExistence type="predicted"/>
<dbReference type="Proteomes" id="UP000252100">
    <property type="component" value="Chromosome"/>
</dbReference>
<dbReference type="GO" id="GO:0003677">
    <property type="term" value="F:DNA binding"/>
    <property type="evidence" value="ECO:0007669"/>
    <property type="project" value="InterPro"/>
</dbReference>
<dbReference type="GO" id="GO:0000156">
    <property type="term" value="F:phosphorelay response regulator activity"/>
    <property type="evidence" value="ECO:0007669"/>
    <property type="project" value="InterPro"/>
</dbReference>
<dbReference type="PANTHER" id="PTHR37299">
    <property type="entry name" value="TRANSCRIPTIONAL REGULATOR-RELATED"/>
    <property type="match status" value="1"/>
</dbReference>
<accession>A0A345C1Q1</accession>
<evidence type="ECO:0000259" key="1">
    <source>
        <dbReference type="PROSITE" id="PS50930"/>
    </source>
</evidence>
<gene>
    <name evidence="2" type="ORF">DT065_14760</name>
</gene>
<dbReference type="Gene3D" id="3.40.50.300">
    <property type="entry name" value="P-loop containing nucleotide triphosphate hydrolases"/>
    <property type="match status" value="1"/>
</dbReference>
<organism evidence="2 3">
    <name type="scientific">Salicibibacter kimchii</name>
    <dbReference type="NCBI Taxonomy" id="2099786"/>
    <lineage>
        <taxon>Bacteria</taxon>
        <taxon>Bacillati</taxon>
        <taxon>Bacillota</taxon>
        <taxon>Bacilli</taxon>
        <taxon>Bacillales</taxon>
        <taxon>Bacillaceae</taxon>
        <taxon>Salicibibacter</taxon>
    </lineage>
</organism>
<dbReference type="EMBL" id="CP031092">
    <property type="protein sequence ID" value="AXF57132.1"/>
    <property type="molecule type" value="Genomic_DNA"/>
</dbReference>
<dbReference type="RefSeq" id="WP_114374674.1">
    <property type="nucleotide sequence ID" value="NZ_CP031092.1"/>
</dbReference>
<evidence type="ECO:0000313" key="2">
    <source>
        <dbReference type="EMBL" id="AXF57132.1"/>
    </source>
</evidence>
<feature type="domain" description="HTH LytTR-type" evidence="1">
    <location>
        <begin position="219"/>
        <end position="325"/>
    </location>
</feature>
<dbReference type="OrthoDB" id="9809318at2"/>
<name>A0A345C1Q1_9BACI</name>
<dbReference type="PIRSF" id="PIRSF036612">
    <property type="entry name" value="ABC_ATP_LytTR"/>
    <property type="match status" value="1"/>
</dbReference>
<dbReference type="InterPro" id="IPR046947">
    <property type="entry name" value="LytR-like"/>
</dbReference>
<dbReference type="Gene3D" id="2.40.50.1020">
    <property type="entry name" value="LytTr DNA-binding domain"/>
    <property type="match status" value="1"/>
</dbReference>